<organism evidence="1 2">
    <name type="scientific">Bradyrhizobium retamae</name>
    <dbReference type="NCBI Taxonomy" id="1300035"/>
    <lineage>
        <taxon>Bacteria</taxon>
        <taxon>Pseudomonadati</taxon>
        <taxon>Pseudomonadota</taxon>
        <taxon>Alphaproteobacteria</taxon>
        <taxon>Hyphomicrobiales</taxon>
        <taxon>Nitrobacteraceae</taxon>
        <taxon>Bradyrhizobium</taxon>
    </lineage>
</organism>
<gene>
    <name evidence="1" type="ORF">CQ13_27650</name>
</gene>
<comment type="caution">
    <text evidence="1">The sequence shown here is derived from an EMBL/GenBank/DDBJ whole genome shotgun (WGS) entry which is preliminary data.</text>
</comment>
<dbReference type="RefSeq" id="WP_057844948.1">
    <property type="nucleotide sequence ID" value="NZ_LLYA01000160.1"/>
</dbReference>
<dbReference type="Proteomes" id="UP000052023">
    <property type="component" value="Unassembled WGS sequence"/>
</dbReference>
<reference evidence="1 2" key="1">
    <citation type="submission" date="2014-03" db="EMBL/GenBank/DDBJ databases">
        <title>Bradyrhizobium valentinum sp. nov., isolated from effective nodules of Lupinus mariae-josephae, a lupine endemic of basic-lime soils in Eastern Spain.</title>
        <authorList>
            <person name="Duran D."/>
            <person name="Rey L."/>
            <person name="Navarro A."/>
            <person name="Busquets A."/>
            <person name="Imperial J."/>
            <person name="Ruiz-Argueso T."/>
        </authorList>
    </citation>
    <scope>NUCLEOTIDE SEQUENCE [LARGE SCALE GENOMIC DNA]</scope>
    <source>
        <strain evidence="1 2">Ro19</strain>
    </source>
</reference>
<sequence length="102" mass="11089">MSKKLVAQEVNDFITKRRPAVVCDLCIVRGIGLSVRAHANQITAALATTSEFVREKGSCPDCKQTDVMVIKAVDPKSAANFSVLNFESIIVELGKVTVKIVR</sequence>
<accession>A0A0R3MTS5</accession>
<evidence type="ECO:0000313" key="1">
    <source>
        <dbReference type="EMBL" id="KRR23265.1"/>
    </source>
</evidence>
<protein>
    <submittedName>
        <fullName evidence="1">Uncharacterized protein</fullName>
    </submittedName>
</protein>
<dbReference type="OrthoDB" id="7573431at2"/>
<name>A0A0R3MTS5_9BRAD</name>
<dbReference type="AlphaFoldDB" id="A0A0R3MTS5"/>
<proteinExistence type="predicted"/>
<dbReference type="EMBL" id="LLYA01000160">
    <property type="protein sequence ID" value="KRR23265.1"/>
    <property type="molecule type" value="Genomic_DNA"/>
</dbReference>
<evidence type="ECO:0000313" key="2">
    <source>
        <dbReference type="Proteomes" id="UP000052023"/>
    </source>
</evidence>
<keyword evidence="2" id="KW-1185">Reference proteome</keyword>